<reference evidence="3" key="1">
    <citation type="journal article" date="2019" name="Int. J. Syst. Evol. Microbiol.">
        <title>The Global Catalogue of Microorganisms (GCM) 10K type strain sequencing project: providing services to taxonomists for standard genome sequencing and annotation.</title>
        <authorList>
            <consortium name="The Broad Institute Genomics Platform"/>
            <consortium name="The Broad Institute Genome Sequencing Center for Infectious Disease"/>
            <person name="Wu L."/>
            <person name="Ma J."/>
        </authorList>
    </citation>
    <scope>NUCLEOTIDE SEQUENCE [LARGE SCALE GENOMIC DNA]</scope>
    <source>
        <strain evidence="3">CECT 7956</strain>
    </source>
</reference>
<keyword evidence="1" id="KW-0732">Signal</keyword>
<comment type="caution">
    <text evidence="2">The sequence shown here is derived from an EMBL/GenBank/DDBJ whole genome shotgun (WGS) entry which is preliminary data.</text>
</comment>
<evidence type="ECO:0000313" key="2">
    <source>
        <dbReference type="EMBL" id="MFC3811086.1"/>
    </source>
</evidence>
<dbReference type="RefSeq" id="WP_379837777.1">
    <property type="nucleotide sequence ID" value="NZ_JBHRYQ010000001.1"/>
</dbReference>
<protein>
    <recommendedName>
        <fullName evidence="4">DUF4296 domain-containing protein</fullName>
    </recommendedName>
</protein>
<keyword evidence="3" id="KW-1185">Reference proteome</keyword>
<accession>A0ABV7YYG6</accession>
<feature type="chain" id="PRO_5047224569" description="DUF4296 domain-containing protein" evidence="1">
    <location>
        <begin position="19"/>
        <end position="112"/>
    </location>
</feature>
<feature type="signal peptide" evidence="1">
    <location>
        <begin position="1"/>
        <end position="18"/>
    </location>
</feature>
<proteinExistence type="predicted"/>
<organism evidence="2 3">
    <name type="scientific">Lacihabitans lacunae</name>
    <dbReference type="NCBI Taxonomy" id="1028214"/>
    <lineage>
        <taxon>Bacteria</taxon>
        <taxon>Pseudomonadati</taxon>
        <taxon>Bacteroidota</taxon>
        <taxon>Cytophagia</taxon>
        <taxon>Cytophagales</taxon>
        <taxon>Leadbetterellaceae</taxon>
        <taxon>Lacihabitans</taxon>
    </lineage>
</organism>
<evidence type="ECO:0000313" key="3">
    <source>
        <dbReference type="Proteomes" id="UP001595616"/>
    </source>
</evidence>
<evidence type="ECO:0000256" key="1">
    <source>
        <dbReference type="SAM" id="SignalP"/>
    </source>
</evidence>
<dbReference type="PROSITE" id="PS51257">
    <property type="entry name" value="PROKAR_LIPOPROTEIN"/>
    <property type="match status" value="1"/>
</dbReference>
<sequence>MKARSLFLGMFILFSAVACVTTPSSSILSSKSSTEMEARRVTSEMKTVLNLDNTQEEKVLLINVVNFAILKKLQDNNQTQEIVTTKEKYKNEIKQVLSSNQYSKFLEKYGNI</sequence>
<dbReference type="Proteomes" id="UP001595616">
    <property type="component" value="Unassembled WGS sequence"/>
</dbReference>
<dbReference type="EMBL" id="JBHRYQ010000001">
    <property type="protein sequence ID" value="MFC3811086.1"/>
    <property type="molecule type" value="Genomic_DNA"/>
</dbReference>
<evidence type="ECO:0008006" key="4">
    <source>
        <dbReference type="Google" id="ProtNLM"/>
    </source>
</evidence>
<gene>
    <name evidence="2" type="ORF">ACFOOI_10505</name>
</gene>
<name>A0ABV7YYG6_9BACT</name>